<dbReference type="STRING" id="61853.ENSNLEP00000037813"/>
<sequence length="265" mass="30012">MSRAVALFFVVCWIQDEILLQVFSKVSYDPLFDETRTAVRSITKRDTQKSYSQQKSLNNAAFASGSNEQEERLAKIFDEILLQVFPKVPYDSSFNETTAVRSITKTDMRKGTSVAWNSPKPEYFLGSVDKIPDKDHLSEEKRFKESSLSDRDLREQLTTVDKETPQGAAKPDAHFRTMSCGQLLHFLQRNTIIAAVSGVAILMATVLLLLGLASYIRKKQPSSPPANTTYNIFIMDGKTWWQNSEEKNFTKYAKKQKQLTSGSCV</sequence>
<proteinExistence type="predicted"/>
<keyword evidence="2" id="KW-0812">Transmembrane</keyword>
<dbReference type="InParanoid" id="A0A2I3H2D3"/>
<feature type="transmembrane region" description="Helical" evidence="2">
    <location>
        <begin position="192"/>
        <end position="216"/>
    </location>
</feature>
<feature type="chain" id="PRO_5014146349" evidence="3">
    <location>
        <begin position="21"/>
        <end position="265"/>
    </location>
</feature>
<gene>
    <name evidence="4" type="primary">C2orf92</name>
    <name evidence="4" type="synonym">C14H2orf92</name>
</gene>
<reference evidence="4 5" key="1">
    <citation type="submission" date="2012-10" db="EMBL/GenBank/DDBJ databases">
        <authorList>
            <consortium name="Gibbon Genome Sequencing Consortium"/>
        </authorList>
    </citation>
    <scope>NUCLEOTIDE SEQUENCE [LARGE SCALE GENOMIC DNA]</scope>
</reference>
<keyword evidence="5" id="KW-1185">Reference proteome</keyword>
<accession>A0A2I3H2D3</accession>
<keyword evidence="2" id="KW-1133">Transmembrane helix</keyword>
<feature type="region of interest" description="Disordered" evidence="1">
    <location>
        <begin position="138"/>
        <end position="172"/>
    </location>
</feature>
<feature type="compositionally biased region" description="Basic and acidic residues" evidence="1">
    <location>
        <begin position="138"/>
        <end position="164"/>
    </location>
</feature>
<evidence type="ECO:0000313" key="5">
    <source>
        <dbReference type="Proteomes" id="UP000001073"/>
    </source>
</evidence>
<dbReference type="EMBL" id="ADFV01117333">
    <property type="status" value="NOT_ANNOTATED_CDS"/>
    <property type="molecule type" value="Genomic_DNA"/>
</dbReference>
<dbReference type="EMBL" id="ADFV01117335">
    <property type="status" value="NOT_ANNOTATED_CDS"/>
    <property type="molecule type" value="Genomic_DNA"/>
</dbReference>
<dbReference type="EMBL" id="ADFV01117337">
    <property type="status" value="NOT_ANNOTATED_CDS"/>
    <property type="molecule type" value="Genomic_DNA"/>
</dbReference>
<organism evidence="4 5">
    <name type="scientific">Nomascus leucogenys</name>
    <name type="common">Northern white-cheeked gibbon</name>
    <name type="synonym">Hylobates leucogenys</name>
    <dbReference type="NCBI Taxonomy" id="61853"/>
    <lineage>
        <taxon>Eukaryota</taxon>
        <taxon>Metazoa</taxon>
        <taxon>Chordata</taxon>
        <taxon>Craniata</taxon>
        <taxon>Vertebrata</taxon>
        <taxon>Euteleostomi</taxon>
        <taxon>Mammalia</taxon>
        <taxon>Eutheria</taxon>
        <taxon>Euarchontoglires</taxon>
        <taxon>Primates</taxon>
        <taxon>Haplorrhini</taxon>
        <taxon>Catarrhini</taxon>
        <taxon>Hylobatidae</taxon>
        <taxon>Nomascus</taxon>
    </lineage>
</organism>
<dbReference type="EMBL" id="ADFV01117334">
    <property type="status" value="NOT_ANNOTATED_CDS"/>
    <property type="molecule type" value="Genomic_DNA"/>
</dbReference>
<evidence type="ECO:0000256" key="3">
    <source>
        <dbReference type="SAM" id="SignalP"/>
    </source>
</evidence>
<dbReference type="Ensembl" id="ENSNLET00000053197.1">
    <property type="protein sequence ID" value="ENSNLEP00000037813.1"/>
    <property type="gene ID" value="ENSNLEG00000029397.1"/>
</dbReference>
<keyword evidence="3" id="KW-0732">Signal</keyword>
<feature type="signal peptide" evidence="3">
    <location>
        <begin position="1"/>
        <end position="20"/>
    </location>
</feature>
<keyword evidence="2" id="KW-0472">Membrane</keyword>
<dbReference type="EMBL" id="ADFV01117336">
    <property type="status" value="NOT_ANNOTATED_CDS"/>
    <property type="molecule type" value="Genomic_DNA"/>
</dbReference>
<evidence type="ECO:0000256" key="2">
    <source>
        <dbReference type="SAM" id="Phobius"/>
    </source>
</evidence>
<dbReference type="GeneTree" id="ENSGT00850000133613"/>
<reference evidence="4" key="2">
    <citation type="submission" date="2025-08" db="UniProtKB">
        <authorList>
            <consortium name="Ensembl"/>
        </authorList>
    </citation>
    <scope>IDENTIFICATION</scope>
</reference>
<protein>
    <submittedName>
        <fullName evidence="4">Chromosome 2 open reading frame 92</fullName>
    </submittedName>
</protein>
<dbReference type="OMA" id="RNTQKSY"/>
<name>A0A2I3H2D3_NOMLE</name>
<reference evidence="4" key="3">
    <citation type="submission" date="2025-09" db="UniProtKB">
        <authorList>
            <consortium name="Ensembl"/>
        </authorList>
    </citation>
    <scope>IDENTIFICATION</scope>
</reference>
<evidence type="ECO:0000313" key="4">
    <source>
        <dbReference type="Ensembl" id="ENSNLEP00000037813.1"/>
    </source>
</evidence>
<dbReference type="Proteomes" id="UP000001073">
    <property type="component" value="Chromosome 14"/>
</dbReference>
<evidence type="ECO:0000256" key="1">
    <source>
        <dbReference type="SAM" id="MobiDB-lite"/>
    </source>
</evidence>
<dbReference type="AlphaFoldDB" id="A0A2I3H2D3"/>